<accession>M4B862</accession>
<protein>
    <recommendedName>
        <fullName evidence="3">Fe2OG dioxygenase domain-containing protein</fullName>
    </recommendedName>
</protein>
<dbReference type="PROSITE" id="PS51471">
    <property type="entry name" value="FE2OG_OXY"/>
    <property type="match status" value="1"/>
</dbReference>
<reference evidence="4" key="2">
    <citation type="submission" date="2015-06" db="UniProtKB">
        <authorList>
            <consortium name="EnsemblProtists"/>
        </authorList>
    </citation>
    <scope>IDENTIFICATION</scope>
    <source>
        <strain evidence="4">Emoy2</strain>
    </source>
</reference>
<dbReference type="PRINTS" id="PR00682">
    <property type="entry name" value="IPNSYNTHASE"/>
</dbReference>
<dbReference type="FunFam" id="2.60.120.330:FF:000012">
    <property type="entry name" value="Gibberellin 20 oxidase 1"/>
    <property type="match status" value="1"/>
</dbReference>
<dbReference type="VEuPathDB" id="FungiDB:HpaG802464"/>
<evidence type="ECO:0000313" key="5">
    <source>
        <dbReference type="Proteomes" id="UP000011713"/>
    </source>
</evidence>
<keyword evidence="1" id="KW-0479">Metal-binding</keyword>
<dbReference type="InParanoid" id="M4B862"/>
<dbReference type="SUPFAM" id="SSF51197">
    <property type="entry name" value="Clavaminate synthase-like"/>
    <property type="match status" value="1"/>
</dbReference>
<feature type="region of interest" description="Disordered" evidence="2">
    <location>
        <begin position="118"/>
        <end position="144"/>
    </location>
</feature>
<dbReference type="Gene3D" id="2.60.120.330">
    <property type="entry name" value="B-lactam Antibiotic, Isopenicillin N Synthase, Chain"/>
    <property type="match status" value="1"/>
</dbReference>
<dbReference type="GO" id="GO:0046872">
    <property type="term" value="F:metal ion binding"/>
    <property type="evidence" value="ECO:0007669"/>
    <property type="project" value="UniProtKB-KW"/>
</dbReference>
<evidence type="ECO:0000256" key="2">
    <source>
        <dbReference type="SAM" id="MobiDB-lite"/>
    </source>
</evidence>
<dbReference type="InterPro" id="IPR026992">
    <property type="entry name" value="DIOX_N"/>
</dbReference>
<name>M4B862_HYAAE</name>
<dbReference type="STRING" id="559515.M4B862"/>
<keyword evidence="1" id="KW-0560">Oxidoreductase</keyword>
<dbReference type="PANTHER" id="PTHR47990">
    <property type="entry name" value="2-OXOGLUTARATE (2OG) AND FE(II)-DEPENDENT OXYGENASE SUPERFAMILY PROTEIN-RELATED"/>
    <property type="match status" value="1"/>
</dbReference>
<dbReference type="GO" id="GO:0016491">
    <property type="term" value="F:oxidoreductase activity"/>
    <property type="evidence" value="ECO:0007669"/>
    <property type="project" value="UniProtKB-KW"/>
</dbReference>
<keyword evidence="1" id="KW-0408">Iron</keyword>
<sequence>MDVRYVPVVDISALMALSTDAQVDEAVRDARASGLHATISEIRAAATDWGFWYITSHGLSKHEMETFQKQMRSFFRLSLDGKRSVGRGVLNARGYFDNELTKNKTDWKECFDVSGVQEDGPKKYPKHERMGEDGPKKYPKHERMGEDENQWPLEVLLPGFRPGILEYYCKMEHLSRRLVKVCAAALGQEPTVFDPFFKDDNSSFLRLNHYPVAPMPDKTMGVHHHTDAGALTILLQDDEVASLQVLHRESQTWMLIPPREGTFVVNVGDMMQVWSNDVFVAPLHRVLANGCTDRFSAPFFYNPSYKTQVQPLVGKEGEDEPHYRPLSWRAFRQARFQGDYADSGKEVQIGDYKIHGPIDVANS</sequence>
<comment type="similarity">
    <text evidence="1">Belongs to the iron/ascorbate-dependent oxidoreductase family.</text>
</comment>
<reference evidence="5" key="1">
    <citation type="journal article" date="2010" name="Science">
        <title>Signatures of adaptation to obligate biotrophy in the Hyaloperonospora arabidopsidis genome.</title>
        <authorList>
            <person name="Baxter L."/>
            <person name="Tripathy S."/>
            <person name="Ishaque N."/>
            <person name="Boot N."/>
            <person name="Cabral A."/>
            <person name="Kemen E."/>
            <person name="Thines M."/>
            <person name="Ah-Fong A."/>
            <person name="Anderson R."/>
            <person name="Badejoko W."/>
            <person name="Bittner-Eddy P."/>
            <person name="Boore J.L."/>
            <person name="Chibucos M.C."/>
            <person name="Coates M."/>
            <person name="Dehal P."/>
            <person name="Delehaunty K."/>
            <person name="Dong S."/>
            <person name="Downton P."/>
            <person name="Dumas B."/>
            <person name="Fabro G."/>
            <person name="Fronick C."/>
            <person name="Fuerstenberg S.I."/>
            <person name="Fulton L."/>
            <person name="Gaulin E."/>
            <person name="Govers F."/>
            <person name="Hughes L."/>
            <person name="Humphray S."/>
            <person name="Jiang R.H."/>
            <person name="Judelson H."/>
            <person name="Kamoun S."/>
            <person name="Kyung K."/>
            <person name="Meijer H."/>
            <person name="Minx P."/>
            <person name="Morris P."/>
            <person name="Nelson J."/>
            <person name="Phuntumart V."/>
            <person name="Qutob D."/>
            <person name="Rehmany A."/>
            <person name="Rougon-Cardoso A."/>
            <person name="Ryden P."/>
            <person name="Torto-Alalibo T."/>
            <person name="Studholme D."/>
            <person name="Wang Y."/>
            <person name="Win J."/>
            <person name="Wood J."/>
            <person name="Clifton S.W."/>
            <person name="Rogers J."/>
            <person name="Van den Ackerveken G."/>
            <person name="Jones J.D."/>
            <person name="McDowell J.M."/>
            <person name="Beynon J."/>
            <person name="Tyler B.M."/>
        </authorList>
    </citation>
    <scope>NUCLEOTIDE SEQUENCE [LARGE SCALE GENOMIC DNA]</scope>
    <source>
        <strain evidence="5">Emoy2</strain>
    </source>
</reference>
<evidence type="ECO:0000256" key="1">
    <source>
        <dbReference type="RuleBase" id="RU003682"/>
    </source>
</evidence>
<feature type="compositionally biased region" description="Basic and acidic residues" evidence="2">
    <location>
        <begin position="119"/>
        <end position="144"/>
    </location>
</feature>
<dbReference type="OMA" id="NNTWNRG"/>
<evidence type="ECO:0000259" key="3">
    <source>
        <dbReference type="PROSITE" id="PS51471"/>
    </source>
</evidence>
<dbReference type="InterPro" id="IPR027443">
    <property type="entry name" value="IPNS-like_sf"/>
</dbReference>
<proteinExistence type="inferred from homology"/>
<feature type="domain" description="Fe2OG dioxygenase" evidence="3">
    <location>
        <begin position="201"/>
        <end position="303"/>
    </location>
</feature>
<dbReference type="eggNOG" id="KOG0143">
    <property type="taxonomic scope" value="Eukaryota"/>
</dbReference>
<keyword evidence="5" id="KW-1185">Reference proteome</keyword>
<dbReference type="EnsemblProtists" id="HpaT802464">
    <property type="protein sequence ID" value="HpaP802464"/>
    <property type="gene ID" value="HpaG802464"/>
</dbReference>
<dbReference type="AlphaFoldDB" id="M4B862"/>
<dbReference type="Pfam" id="PF03171">
    <property type="entry name" value="2OG-FeII_Oxy"/>
    <property type="match status" value="1"/>
</dbReference>
<dbReference type="HOGENOM" id="CLU_010119_16_3_1"/>
<evidence type="ECO:0000313" key="4">
    <source>
        <dbReference type="EnsemblProtists" id="HpaP802464"/>
    </source>
</evidence>
<dbReference type="InterPro" id="IPR044861">
    <property type="entry name" value="IPNS-like_FE2OG_OXY"/>
</dbReference>
<dbReference type="Pfam" id="PF14226">
    <property type="entry name" value="DIOX_N"/>
    <property type="match status" value="1"/>
</dbReference>
<dbReference type="EMBL" id="JH597957">
    <property type="status" value="NOT_ANNOTATED_CDS"/>
    <property type="molecule type" value="Genomic_DNA"/>
</dbReference>
<dbReference type="InterPro" id="IPR050231">
    <property type="entry name" value="Iron_ascorbate_oxido_reductase"/>
</dbReference>
<dbReference type="InterPro" id="IPR005123">
    <property type="entry name" value="Oxoglu/Fe-dep_dioxygenase_dom"/>
</dbReference>
<dbReference type="Proteomes" id="UP000011713">
    <property type="component" value="Unassembled WGS sequence"/>
</dbReference>
<organism evidence="4 5">
    <name type="scientific">Hyaloperonospora arabidopsidis (strain Emoy2)</name>
    <name type="common">Downy mildew agent</name>
    <name type="synonym">Peronospora arabidopsidis</name>
    <dbReference type="NCBI Taxonomy" id="559515"/>
    <lineage>
        <taxon>Eukaryota</taxon>
        <taxon>Sar</taxon>
        <taxon>Stramenopiles</taxon>
        <taxon>Oomycota</taxon>
        <taxon>Peronosporomycetes</taxon>
        <taxon>Peronosporales</taxon>
        <taxon>Peronosporaceae</taxon>
        <taxon>Hyaloperonospora</taxon>
    </lineage>
</organism>